<reference evidence="12" key="3">
    <citation type="submission" date="2020-12" db="UniProtKB">
        <authorList>
            <consortium name="EnsemblPlants"/>
        </authorList>
    </citation>
    <scope>IDENTIFICATION</scope>
</reference>
<keyword evidence="8" id="KW-0732">Signal</keyword>
<evidence type="ECO:0000259" key="10">
    <source>
        <dbReference type="PROSITE" id="PS00498"/>
    </source>
</evidence>
<accession>A0A2K1IZ55</accession>
<evidence type="ECO:0000313" key="13">
    <source>
        <dbReference type="Proteomes" id="UP000006727"/>
    </source>
</evidence>
<dbReference type="InterPro" id="IPR050316">
    <property type="entry name" value="Tyrosinase/Hemocyanin"/>
</dbReference>
<evidence type="ECO:0000313" key="12">
    <source>
        <dbReference type="EnsemblPlants" id="Pp3c19_20540V3.1"/>
    </source>
</evidence>
<evidence type="ECO:0000256" key="7">
    <source>
        <dbReference type="ARBA" id="ARBA00023157"/>
    </source>
</evidence>
<dbReference type="GeneID" id="112295790"/>
<organism evidence="11">
    <name type="scientific">Physcomitrium patens</name>
    <name type="common">Spreading-leaved earth moss</name>
    <name type="synonym">Physcomitrella patens</name>
    <dbReference type="NCBI Taxonomy" id="3218"/>
    <lineage>
        <taxon>Eukaryota</taxon>
        <taxon>Viridiplantae</taxon>
        <taxon>Streptophyta</taxon>
        <taxon>Embryophyta</taxon>
        <taxon>Bryophyta</taxon>
        <taxon>Bryophytina</taxon>
        <taxon>Bryopsida</taxon>
        <taxon>Funariidae</taxon>
        <taxon>Funariales</taxon>
        <taxon>Funariaceae</taxon>
        <taxon>Physcomitrium</taxon>
    </lineage>
</organism>
<dbReference type="AlphaFoldDB" id="A0A2K1IZ55"/>
<dbReference type="SUPFAM" id="SSF48056">
    <property type="entry name" value="Di-copper centre-containing domain"/>
    <property type="match status" value="1"/>
</dbReference>
<dbReference type="InterPro" id="IPR022739">
    <property type="entry name" value="Polyphenol_oxidase_cen"/>
</dbReference>
<proteinExistence type="inferred from homology"/>
<evidence type="ECO:0000313" key="11">
    <source>
        <dbReference type="EMBL" id="PNR34556.1"/>
    </source>
</evidence>
<dbReference type="STRING" id="3218.A0A2K1IZ55"/>
<dbReference type="PROSITE" id="PS00498">
    <property type="entry name" value="TYROSINASE_2"/>
    <property type="match status" value="1"/>
</dbReference>
<dbReference type="Gramene" id="Pp3c19_20540V3.2">
    <property type="protein sequence ID" value="Pp3c19_20540V3.2"/>
    <property type="gene ID" value="Pp3c19_20540"/>
</dbReference>
<comment type="cofactor">
    <cofactor evidence="1">
        <name>Cu(2+)</name>
        <dbReference type="ChEBI" id="CHEBI:29036"/>
    </cofactor>
</comment>
<keyword evidence="6" id="KW-0186">Copper</keyword>
<dbReference type="RefSeq" id="XP_024403506.1">
    <property type="nucleotide sequence ID" value="XM_024547738.2"/>
</dbReference>
<dbReference type="Pfam" id="PF12142">
    <property type="entry name" value="PPO1_DWL"/>
    <property type="match status" value="1"/>
</dbReference>
<dbReference type="EMBL" id="ABEU02000019">
    <property type="protein sequence ID" value="PNR34556.1"/>
    <property type="molecule type" value="Genomic_DNA"/>
</dbReference>
<evidence type="ECO:0000256" key="8">
    <source>
        <dbReference type="SAM" id="SignalP"/>
    </source>
</evidence>
<dbReference type="EnsemblPlants" id="Pp3c19_20540V3.2">
    <property type="protein sequence ID" value="Pp3c19_20540V3.2"/>
    <property type="gene ID" value="Pp3c19_20540"/>
</dbReference>
<dbReference type="GO" id="GO:0046872">
    <property type="term" value="F:metal ion binding"/>
    <property type="evidence" value="ECO:0007669"/>
    <property type="project" value="UniProtKB-KW"/>
</dbReference>
<reference evidence="11 13" key="2">
    <citation type="journal article" date="2018" name="Plant J.">
        <title>The Physcomitrella patens chromosome-scale assembly reveals moss genome structure and evolution.</title>
        <authorList>
            <person name="Lang D."/>
            <person name="Ullrich K.K."/>
            <person name="Murat F."/>
            <person name="Fuchs J."/>
            <person name="Jenkins J."/>
            <person name="Haas F.B."/>
            <person name="Piednoel M."/>
            <person name="Gundlach H."/>
            <person name="Van Bel M."/>
            <person name="Meyberg R."/>
            <person name="Vives C."/>
            <person name="Morata J."/>
            <person name="Symeonidi A."/>
            <person name="Hiss M."/>
            <person name="Muchero W."/>
            <person name="Kamisugi Y."/>
            <person name="Saleh O."/>
            <person name="Blanc G."/>
            <person name="Decker E.L."/>
            <person name="van Gessel N."/>
            <person name="Grimwood J."/>
            <person name="Hayes R.D."/>
            <person name="Graham S.W."/>
            <person name="Gunter L.E."/>
            <person name="McDaniel S.F."/>
            <person name="Hoernstein S.N.W."/>
            <person name="Larsson A."/>
            <person name="Li F.W."/>
            <person name="Perroud P.F."/>
            <person name="Phillips J."/>
            <person name="Ranjan P."/>
            <person name="Rokshar D.S."/>
            <person name="Rothfels C.J."/>
            <person name="Schneider L."/>
            <person name="Shu S."/>
            <person name="Stevenson D.W."/>
            <person name="Thummler F."/>
            <person name="Tillich M."/>
            <person name="Villarreal Aguilar J.C."/>
            <person name="Widiez T."/>
            <person name="Wong G.K."/>
            <person name="Wymore A."/>
            <person name="Zhang Y."/>
            <person name="Zimmer A.D."/>
            <person name="Quatrano R.S."/>
            <person name="Mayer K.F.X."/>
            <person name="Goodstein D."/>
            <person name="Casacuberta J.M."/>
            <person name="Vandepoele K."/>
            <person name="Reski R."/>
            <person name="Cuming A.C."/>
            <person name="Tuskan G.A."/>
            <person name="Maumus F."/>
            <person name="Salse J."/>
            <person name="Schmutz J."/>
            <person name="Rensing S.A."/>
        </authorList>
    </citation>
    <scope>NUCLEOTIDE SEQUENCE [LARGE SCALE GENOMIC DNA]</scope>
    <source>
        <strain evidence="12 13">cv. Gransden 2004</strain>
    </source>
</reference>
<feature type="chain" id="PRO_5043158039" description="Tyrosinase copper-binding domain-containing protein" evidence="8">
    <location>
        <begin position="37"/>
        <end position="550"/>
    </location>
</feature>
<dbReference type="Pfam" id="PF12143">
    <property type="entry name" value="PPO1_KFDV"/>
    <property type="match status" value="1"/>
</dbReference>
<keyword evidence="3" id="KW-0479">Metal-binding</keyword>
<dbReference type="PRINTS" id="PR00092">
    <property type="entry name" value="TYROSINASE"/>
</dbReference>
<reference evidence="11 13" key="1">
    <citation type="journal article" date="2008" name="Science">
        <title>The Physcomitrella genome reveals evolutionary insights into the conquest of land by plants.</title>
        <authorList>
            <person name="Rensing S."/>
            <person name="Lang D."/>
            <person name="Zimmer A."/>
            <person name="Terry A."/>
            <person name="Salamov A."/>
            <person name="Shapiro H."/>
            <person name="Nishiyama T."/>
            <person name="Perroud P.-F."/>
            <person name="Lindquist E."/>
            <person name="Kamisugi Y."/>
            <person name="Tanahashi T."/>
            <person name="Sakakibara K."/>
            <person name="Fujita T."/>
            <person name="Oishi K."/>
            <person name="Shin-I T."/>
            <person name="Kuroki Y."/>
            <person name="Toyoda A."/>
            <person name="Suzuki Y."/>
            <person name="Hashimoto A."/>
            <person name="Yamaguchi K."/>
            <person name="Sugano A."/>
            <person name="Kohara Y."/>
            <person name="Fujiyama A."/>
            <person name="Anterola A."/>
            <person name="Aoki S."/>
            <person name="Ashton N."/>
            <person name="Barbazuk W.B."/>
            <person name="Barker E."/>
            <person name="Bennetzen J."/>
            <person name="Bezanilla M."/>
            <person name="Blankenship R."/>
            <person name="Cho S.H."/>
            <person name="Dutcher S."/>
            <person name="Estelle M."/>
            <person name="Fawcett J.A."/>
            <person name="Gundlach H."/>
            <person name="Hanada K."/>
            <person name="Heyl A."/>
            <person name="Hicks K.A."/>
            <person name="Hugh J."/>
            <person name="Lohr M."/>
            <person name="Mayer K."/>
            <person name="Melkozernov A."/>
            <person name="Murata T."/>
            <person name="Nelson D."/>
            <person name="Pils B."/>
            <person name="Prigge M."/>
            <person name="Reiss B."/>
            <person name="Renner T."/>
            <person name="Rombauts S."/>
            <person name="Rushton P."/>
            <person name="Sanderfoot A."/>
            <person name="Schween G."/>
            <person name="Shiu S.-H."/>
            <person name="Stueber K."/>
            <person name="Theodoulou F.L."/>
            <person name="Tu H."/>
            <person name="Van de Peer Y."/>
            <person name="Verrier P.J."/>
            <person name="Waters E."/>
            <person name="Wood A."/>
            <person name="Yang L."/>
            <person name="Cove D."/>
            <person name="Cuming A."/>
            <person name="Hasebe M."/>
            <person name="Lucas S."/>
            <person name="Mishler D.B."/>
            <person name="Reski R."/>
            <person name="Grigoriev I."/>
            <person name="Quatrano R.S."/>
            <person name="Boore J.L."/>
        </authorList>
    </citation>
    <scope>NUCLEOTIDE SEQUENCE [LARGE SCALE GENOMIC DNA]</scope>
    <source>
        <strain evidence="12 13">cv. Gransden 2004</strain>
    </source>
</reference>
<dbReference type="PANTHER" id="PTHR11474:SF76">
    <property type="entry name" value="SHKT DOMAIN-CONTAINING PROTEIN"/>
    <property type="match status" value="1"/>
</dbReference>
<evidence type="ECO:0000256" key="1">
    <source>
        <dbReference type="ARBA" id="ARBA00001973"/>
    </source>
</evidence>
<keyword evidence="4" id="KW-0883">Thioether bond</keyword>
<keyword evidence="5" id="KW-0560">Oxidoreductase</keyword>
<dbReference type="InterPro" id="IPR008922">
    <property type="entry name" value="Di-copper_centre_dom_sf"/>
</dbReference>
<evidence type="ECO:0000256" key="4">
    <source>
        <dbReference type="ARBA" id="ARBA00022784"/>
    </source>
</evidence>
<feature type="domain" description="Tyrosinase copper-binding" evidence="10">
    <location>
        <begin position="305"/>
        <end position="316"/>
    </location>
</feature>
<evidence type="ECO:0000256" key="2">
    <source>
        <dbReference type="ARBA" id="ARBA00009928"/>
    </source>
</evidence>
<dbReference type="InterPro" id="IPR002227">
    <property type="entry name" value="Tyrosinase_Cu-bd"/>
</dbReference>
<protein>
    <recommendedName>
        <fullName evidence="9 10">Tyrosinase copper-binding domain-containing protein</fullName>
    </recommendedName>
</protein>
<evidence type="ECO:0000256" key="3">
    <source>
        <dbReference type="ARBA" id="ARBA00022723"/>
    </source>
</evidence>
<keyword evidence="13" id="KW-1185">Reference proteome</keyword>
<evidence type="ECO:0000259" key="9">
    <source>
        <dbReference type="PROSITE" id="PS00497"/>
    </source>
</evidence>
<dbReference type="OrthoDB" id="812518at2759"/>
<sequence>MAFYTHPCPHRKHMNSVYVALAVVAALFALCPQVEGAPFPPPQFRNCRSLDGCCPPVNRKPPVPFQLPTNLPWRTRRAAQLVDAAYIAKYHRAYGLMRALPNSDPRSLYAQARMHCAYCGGAFYFPNSAYPLEIHDGWFFFPWHRMFLYFHERILASLIGDPTFTLPFWNWDNQSPIAPLGNLVPRYMSEAYWNRRPNPLYNRNRNRCALPPFLIDLNSGVGCVRMSSARSILTENNRLMYTQMVSGATTPSLFHGSTYRFRWMGGMGGGTLEGAPHGTVHIFTGNPYAKNPYDDMGNLNVAALDPLFYAHHANIDRLWEVWKGMGGRRRDLTDPDYLRSQFIFYDENKRLVSVSVRQVLSLRNLRYGYQRVANPWMNPRAFGMGVMSSDDMDMSGASMEAAKCSSLQYSDVSALVKASPLLENSGNVLSIEPLTFRVRRLDPTGSWQEILVIENIAIDWTQTAKINAFLFHPSASGSSIDCMEFFSTFAHIPEAHHRKKKGYTRSWKLGLTEKLVQLGLSQVSHAVITLVQVGSDQQIKFGSARILLED</sequence>
<dbReference type="Gene3D" id="1.10.1280.10">
    <property type="entry name" value="Di-copper center containing domain from catechol oxidase"/>
    <property type="match status" value="1"/>
</dbReference>
<dbReference type="PROSITE" id="PS00497">
    <property type="entry name" value="TYROSINASE_1"/>
    <property type="match status" value="1"/>
</dbReference>
<name>A0A2K1IZ55_PHYPA</name>
<dbReference type="KEGG" id="ppp:112295790"/>
<dbReference type="PaxDb" id="3218-PP1S491_22V6.1"/>
<feature type="signal peptide" evidence="8">
    <location>
        <begin position="1"/>
        <end position="36"/>
    </location>
</feature>
<gene>
    <name evidence="12" type="primary">LOC112295790</name>
    <name evidence="11" type="ORF">PHYPA_024373</name>
</gene>
<feature type="domain" description="Tyrosinase copper-binding" evidence="9">
    <location>
        <begin position="135"/>
        <end position="152"/>
    </location>
</feature>
<keyword evidence="7" id="KW-1015">Disulfide bond</keyword>
<dbReference type="EnsemblPlants" id="Pp3c19_20540V3.1">
    <property type="protein sequence ID" value="Pp3c19_20540V3.1"/>
    <property type="gene ID" value="Pp3c19_20540"/>
</dbReference>
<dbReference type="GO" id="GO:0004097">
    <property type="term" value="F:catechol oxidase activity"/>
    <property type="evidence" value="ECO:0007669"/>
    <property type="project" value="InterPro"/>
</dbReference>
<evidence type="ECO:0000256" key="5">
    <source>
        <dbReference type="ARBA" id="ARBA00023002"/>
    </source>
</evidence>
<dbReference type="Gramene" id="Pp3c19_20540V3.1">
    <property type="protein sequence ID" value="Pp3c19_20540V3.1"/>
    <property type="gene ID" value="Pp3c19_20540"/>
</dbReference>
<dbReference type="Proteomes" id="UP000006727">
    <property type="component" value="Chromosome 19"/>
</dbReference>
<dbReference type="InterPro" id="IPR022740">
    <property type="entry name" value="Polyphenol_oxidase_C"/>
</dbReference>
<comment type="similarity">
    <text evidence="2">Belongs to the tyrosinase family.</text>
</comment>
<dbReference type="Pfam" id="PF00264">
    <property type="entry name" value="Tyrosinase"/>
    <property type="match status" value="1"/>
</dbReference>
<evidence type="ECO:0000256" key="6">
    <source>
        <dbReference type="ARBA" id="ARBA00023008"/>
    </source>
</evidence>
<dbReference type="OMA" id="DEHETKM"/>
<dbReference type="PANTHER" id="PTHR11474">
    <property type="entry name" value="TYROSINASE FAMILY MEMBER"/>
    <property type="match status" value="1"/>
</dbReference>